<dbReference type="Proteomes" id="UP000003340">
    <property type="component" value="Unassembled WGS sequence"/>
</dbReference>
<reference evidence="4 5" key="2">
    <citation type="submission" date="2009-02" db="EMBL/GenBank/DDBJ databases">
        <title>Draft genome sequence of Clostridium methylpentosum (DSM 5476).</title>
        <authorList>
            <person name="Sudarsanam P."/>
            <person name="Ley R."/>
            <person name="Guruge J."/>
            <person name="Turnbaugh P.J."/>
            <person name="Mahowald M."/>
            <person name="Liep D."/>
            <person name="Gordon J."/>
        </authorList>
    </citation>
    <scope>NUCLEOTIDE SEQUENCE [LARGE SCALE GENOMIC DNA]</scope>
    <source>
        <strain evidence="4 5">DSM 5476</strain>
    </source>
</reference>
<keyword evidence="1" id="KW-0677">Repeat</keyword>
<dbReference type="STRING" id="537013.CLOSTMETH_00370"/>
<dbReference type="eggNOG" id="COG2866">
    <property type="taxonomic scope" value="Bacteria"/>
</dbReference>
<comment type="caution">
    <text evidence="4">The sequence shown here is derived from an EMBL/GenBank/DDBJ whole genome shotgun (WGS) entry which is preliminary data.</text>
</comment>
<keyword evidence="5" id="KW-1185">Reference proteome</keyword>
<keyword evidence="2" id="KW-0732">Signal</keyword>
<protein>
    <recommendedName>
        <fullName evidence="3">SLH domain-containing protein</fullName>
    </recommendedName>
</protein>
<dbReference type="AlphaFoldDB" id="C0E972"/>
<feature type="domain" description="SLH" evidence="3">
    <location>
        <begin position="230"/>
        <end position="296"/>
    </location>
</feature>
<proteinExistence type="predicted"/>
<name>C0E972_9FIRM</name>
<feature type="domain" description="SLH" evidence="3">
    <location>
        <begin position="297"/>
        <end position="357"/>
    </location>
</feature>
<evidence type="ECO:0000313" key="4">
    <source>
        <dbReference type="EMBL" id="EEG31975.1"/>
    </source>
</evidence>
<evidence type="ECO:0000259" key="3">
    <source>
        <dbReference type="PROSITE" id="PS51272"/>
    </source>
</evidence>
<sequence>MKFRWIAFGLAAVFTLGAATASAYVEFPTEALFVEKKEVSFSAVTGQDMKLSCDDIEFRLGLDSGSLRGLTVTGLPAEQEGVFLLDGVPVALYQELSREEIDRTVFQSGTSDSAKMTFLPDAGQSVQTTMSVSVSQTLNLPPVAQDGSFSTEKNIPVESKVTVYDPEGDQVRVQVLQAPKKGCLRFDGIYFRYEPFRDMVGSDCFTFTVVDKSGNYSEQRRIDIVIEDSASGFRYTDMVGNPSHYSAIKLAENGIVTGEQAGNSYFFRPEDQLERGDFLVMLLAAAGYEGELAPCVNTGLTNDSALPAWLKPYVRLGLDKGILSGDSFGYEEIPTRAEAAVMVSGAAGMEDVTRSSIDLGDREQIPSWAVQDYLNLLGYRMLDLYDGCAHPNDPLTRDHAADLLWQSVKYRQKYR</sequence>
<evidence type="ECO:0000256" key="2">
    <source>
        <dbReference type="SAM" id="SignalP"/>
    </source>
</evidence>
<feature type="signal peptide" evidence="2">
    <location>
        <begin position="1"/>
        <end position="23"/>
    </location>
</feature>
<dbReference type="Gene3D" id="2.60.40.2810">
    <property type="match status" value="1"/>
</dbReference>
<dbReference type="Pfam" id="PF00395">
    <property type="entry name" value="SLH"/>
    <property type="match status" value="1"/>
</dbReference>
<evidence type="ECO:0000256" key="1">
    <source>
        <dbReference type="ARBA" id="ARBA00022737"/>
    </source>
</evidence>
<accession>C0E972</accession>
<organism evidence="4 5">
    <name type="scientific">[Clostridium] methylpentosum DSM 5476</name>
    <dbReference type="NCBI Taxonomy" id="537013"/>
    <lineage>
        <taxon>Bacteria</taxon>
        <taxon>Bacillati</taxon>
        <taxon>Bacillota</taxon>
        <taxon>Clostridia</taxon>
        <taxon>Eubacteriales</taxon>
        <taxon>Oscillospiraceae</taxon>
        <taxon>Oscillospiraceae incertae sedis</taxon>
    </lineage>
</organism>
<dbReference type="InterPro" id="IPR001119">
    <property type="entry name" value="SLH_dom"/>
</dbReference>
<feature type="chain" id="PRO_5002897724" description="SLH domain-containing protein" evidence="2">
    <location>
        <begin position="24"/>
        <end position="415"/>
    </location>
</feature>
<reference evidence="4 5" key="1">
    <citation type="submission" date="2009-01" db="EMBL/GenBank/DDBJ databases">
        <authorList>
            <person name="Fulton L."/>
            <person name="Clifton S."/>
            <person name="Fulton B."/>
            <person name="Xu J."/>
            <person name="Minx P."/>
            <person name="Pepin K.H."/>
            <person name="Johnson M."/>
            <person name="Bhonagiri V."/>
            <person name="Nash W.E."/>
            <person name="Mardis E.R."/>
            <person name="Wilson R.K."/>
        </authorList>
    </citation>
    <scope>NUCLEOTIDE SEQUENCE [LARGE SCALE GENOMIC DNA]</scope>
    <source>
        <strain evidence="4 5">DSM 5476</strain>
    </source>
</reference>
<dbReference type="EMBL" id="ACEC01000018">
    <property type="protein sequence ID" value="EEG31975.1"/>
    <property type="molecule type" value="Genomic_DNA"/>
</dbReference>
<gene>
    <name evidence="4" type="ORF">CLOSTMETH_00370</name>
</gene>
<dbReference type="PROSITE" id="PS51272">
    <property type="entry name" value="SLH"/>
    <property type="match status" value="2"/>
</dbReference>
<dbReference type="Pfam" id="PF17963">
    <property type="entry name" value="Big_9"/>
    <property type="match status" value="1"/>
</dbReference>
<evidence type="ECO:0000313" key="5">
    <source>
        <dbReference type="Proteomes" id="UP000003340"/>
    </source>
</evidence>
<dbReference type="HOGENOM" id="CLU_637419_0_0_9"/>